<dbReference type="InterPro" id="IPR013078">
    <property type="entry name" value="His_Pase_superF_clade-1"/>
</dbReference>
<dbReference type="SUPFAM" id="SSF53254">
    <property type="entry name" value="Phosphoglycerate mutase-like"/>
    <property type="match status" value="1"/>
</dbReference>
<evidence type="ECO:0000256" key="2">
    <source>
        <dbReference type="ARBA" id="ARBA00013081"/>
    </source>
</evidence>
<accession>A0A813X8E2</accession>
<dbReference type="EMBL" id="CAJNOQ010001081">
    <property type="protein sequence ID" value="CAF0866341.1"/>
    <property type="molecule type" value="Genomic_DNA"/>
</dbReference>
<dbReference type="InterPro" id="IPR029033">
    <property type="entry name" value="His_PPase_superfam"/>
</dbReference>
<dbReference type="Pfam" id="PF00300">
    <property type="entry name" value="His_Phos_1"/>
    <property type="match status" value="1"/>
</dbReference>
<evidence type="ECO:0000313" key="10">
    <source>
        <dbReference type="Proteomes" id="UP000663829"/>
    </source>
</evidence>
<keyword evidence="10" id="KW-1185">Reference proteome</keyword>
<evidence type="ECO:0000256" key="1">
    <source>
        <dbReference type="ARBA" id="ARBA00006717"/>
    </source>
</evidence>
<sequence>MSISDHASHYPKRCQYLNANNRNNSSESNANTKNSNEWAWEEGVSYQDQGAVRHLYLVRHGQYQRLTTQGDGNLTEKGQQQAVFAANYLATELPEDVLFDSLTHSDMIRTRETAVHIYKRLKILKKIDLEYIAIDTDWREQNWFLGFILNGNWRSLKRDYFRSTTETINNHIPTFEIVVAHRNIIAHVIELITMIQPDKNIAFNASITHVIVDEKGANIDYAYKHTHIPLDMLTMWEIFLPNGESKAKEPIKKHTEVTGVKGIQRRGCYIRLLVSCLR</sequence>
<keyword evidence="3" id="KW-0378">Hydrolase</keyword>
<dbReference type="Proteomes" id="UP000663829">
    <property type="component" value="Unassembled WGS sequence"/>
</dbReference>
<dbReference type="InterPro" id="IPR051021">
    <property type="entry name" value="Mito_Ser/Thr_phosphatase"/>
</dbReference>
<dbReference type="PANTHER" id="PTHR20935:SF0">
    <property type="entry name" value="SERINE_THREONINE-PROTEIN PHOSPHATASE PGAM5, MITOCHONDRIAL"/>
    <property type="match status" value="1"/>
</dbReference>
<evidence type="ECO:0000313" key="8">
    <source>
        <dbReference type="EMBL" id="CAF3513881.1"/>
    </source>
</evidence>
<dbReference type="OrthoDB" id="2118094at2759"/>
<dbReference type="Proteomes" id="UP000681722">
    <property type="component" value="Unassembled WGS sequence"/>
</dbReference>
<evidence type="ECO:0000313" key="6">
    <source>
        <dbReference type="EMBL" id="CAF0737076.1"/>
    </source>
</evidence>
<dbReference type="AlphaFoldDB" id="A0A813X8E2"/>
<comment type="caution">
    <text evidence="7">The sequence shown here is derived from an EMBL/GenBank/DDBJ whole genome shotgun (WGS) entry which is preliminary data.</text>
</comment>
<reference evidence="7" key="1">
    <citation type="submission" date="2021-02" db="EMBL/GenBank/DDBJ databases">
        <authorList>
            <person name="Nowell W R."/>
        </authorList>
    </citation>
    <scope>NUCLEOTIDE SEQUENCE</scope>
</reference>
<dbReference type="GO" id="GO:0004722">
    <property type="term" value="F:protein serine/threonine phosphatase activity"/>
    <property type="evidence" value="ECO:0007669"/>
    <property type="project" value="UniProtKB-EC"/>
</dbReference>
<dbReference type="EMBL" id="CAJOBC010001081">
    <property type="protein sequence ID" value="CAF3653832.1"/>
    <property type="molecule type" value="Genomic_DNA"/>
</dbReference>
<dbReference type="Gene3D" id="3.40.50.1240">
    <property type="entry name" value="Phosphoglycerate mutase-like"/>
    <property type="match status" value="1"/>
</dbReference>
<evidence type="ECO:0000313" key="7">
    <source>
        <dbReference type="EMBL" id="CAF0866341.1"/>
    </source>
</evidence>
<evidence type="ECO:0000256" key="3">
    <source>
        <dbReference type="ARBA" id="ARBA00022801"/>
    </source>
</evidence>
<comment type="similarity">
    <text evidence="1">Belongs to the phosphoglycerate mutase family. BPG-dependent PGAM subfamily.</text>
</comment>
<dbReference type="EMBL" id="CAJNOK010000210">
    <property type="protein sequence ID" value="CAF0737076.1"/>
    <property type="molecule type" value="Genomic_DNA"/>
</dbReference>
<dbReference type="CDD" id="cd07067">
    <property type="entry name" value="HP_PGM_like"/>
    <property type="match status" value="1"/>
</dbReference>
<organism evidence="7 10">
    <name type="scientific">Didymodactylos carnosus</name>
    <dbReference type="NCBI Taxonomy" id="1234261"/>
    <lineage>
        <taxon>Eukaryota</taxon>
        <taxon>Metazoa</taxon>
        <taxon>Spiralia</taxon>
        <taxon>Gnathifera</taxon>
        <taxon>Rotifera</taxon>
        <taxon>Eurotatoria</taxon>
        <taxon>Bdelloidea</taxon>
        <taxon>Philodinida</taxon>
        <taxon>Philodinidae</taxon>
        <taxon>Didymodactylos</taxon>
    </lineage>
</organism>
<dbReference type="SMART" id="SM00855">
    <property type="entry name" value="PGAM"/>
    <property type="match status" value="1"/>
</dbReference>
<dbReference type="EC" id="3.1.3.16" evidence="2"/>
<dbReference type="Proteomes" id="UP000677228">
    <property type="component" value="Unassembled WGS sequence"/>
</dbReference>
<evidence type="ECO:0000256" key="5">
    <source>
        <dbReference type="ARBA" id="ARBA00040722"/>
    </source>
</evidence>
<evidence type="ECO:0000313" key="9">
    <source>
        <dbReference type="EMBL" id="CAF3653832.1"/>
    </source>
</evidence>
<evidence type="ECO:0000256" key="4">
    <source>
        <dbReference type="ARBA" id="ARBA00039765"/>
    </source>
</evidence>
<dbReference type="EMBL" id="CAJOBA010000210">
    <property type="protein sequence ID" value="CAF3513881.1"/>
    <property type="molecule type" value="Genomic_DNA"/>
</dbReference>
<dbReference type="PANTHER" id="PTHR20935">
    <property type="entry name" value="PHOSPHOGLYCERATE MUTASE-RELATED"/>
    <property type="match status" value="1"/>
</dbReference>
<protein>
    <recommendedName>
        <fullName evidence="4">Serine/threonine-protein phosphatase PGAM5, mitochondrial</fullName>
        <ecNumber evidence="2">3.1.3.16</ecNumber>
    </recommendedName>
    <alternativeName>
        <fullName evidence="5">Serine/threonine-protein phosphatase Pgam5, mitochondrial</fullName>
    </alternativeName>
</protein>
<dbReference type="Proteomes" id="UP000682733">
    <property type="component" value="Unassembled WGS sequence"/>
</dbReference>
<gene>
    <name evidence="7" type="ORF">GPM918_LOCUS6859</name>
    <name evidence="6" type="ORF">OVA965_LOCUS1204</name>
    <name evidence="9" type="ORF">SRO942_LOCUS6859</name>
    <name evidence="8" type="ORF">TMI583_LOCUS1205</name>
</gene>
<name>A0A813X8E2_9BILA</name>
<proteinExistence type="inferred from homology"/>